<evidence type="ECO:0000256" key="3">
    <source>
        <dbReference type="ARBA" id="ARBA00022989"/>
    </source>
</evidence>
<comment type="subcellular location">
    <subcellularLocation>
        <location evidence="1">Membrane</location>
        <topology evidence="1">Multi-pass membrane protein</topology>
    </subcellularLocation>
</comment>
<evidence type="ECO:0000256" key="5">
    <source>
        <dbReference type="ARBA" id="ARBA00023136"/>
    </source>
</evidence>
<dbReference type="EMBL" id="KB292570">
    <property type="protein sequence ID" value="ELU17340.1"/>
    <property type="molecule type" value="Genomic_DNA"/>
</dbReference>
<keyword evidence="6" id="KW-0675">Receptor</keyword>
<reference evidence="10 12" key="2">
    <citation type="journal article" date="2013" name="Nature">
        <title>Insights into bilaterian evolution from three spiralian genomes.</title>
        <authorList>
            <person name="Simakov O."/>
            <person name="Marletaz F."/>
            <person name="Cho S.J."/>
            <person name="Edsinger-Gonzales E."/>
            <person name="Havlak P."/>
            <person name="Hellsten U."/>
            <person name="Kuo D.H."/>
            <person name="Larsson T."/>
            <person name="Lv J."/>
            <person name="Arendt D."/>
            <person name="Savage R."/>
            <person name="Osoegawa K."/>
            <person name="de Jong P."/>
            <person name="Grimwood J."/>
            <person name="Chapman J.A."/>
            <person name="Shapiro H."/>
            <person name="Aerts A."/>
            <person name="Otillar R.P."/>
            <person name="Terry A.Y."/>
            <person name="Boore J.L."/>
            <person name="Grigoriev I.V."/>
            <person name="Lindberg D.R."/>
            <person name="Seaver E.C."/>
            <person name="Weisblat D.A."/>
            <person name="Putnam N.H."/>
            <person name="Rokhsar D.S."/>
        </authorList>
    </citation>
    <scope>NUCLEOTIDE SEQUENCE</scope>
    <source>
        <strain evidence="10 12">I ESC-2004</strain>
    </source>
</reference>
<keyword evidence="2 8" id="KW-0812">Transmembrane</keyword>
<dbReference type="AlphaFoldDB" id="R7VL62"/>
<evidence type="ECO:0000259" key="9">
    <source>
        <dbReference type="PROSITE" id="PS50262"/>
    </source>
</evidence>
<feature type="transmembrane region" description="Helical" evidence="8">
    <location>
        <begin position="60"/>
        <end position="86"/>
    </location>
</feature>
<organism evidence="10">
    <name type="scientific">Capitella teleta</name>
    <name type="common">Polychaete worm</name>
    <dbReference type="NCBI Taxonomy" id="283909"/>
    <lineage>
        <taxon>Eukaryota</taxon>
        <taxon>Metazoa</taxon>
        <taxon>Spiralia</taxon>
        <taxon>Lophotrochozoa</taxon>
        <taxon>Annelida</taxon>
        <taxon>Polychaeta</taxon>
        <taxon>Sedentaria</taxon>
        <taxon>Scolecida</taxon>
        <taxon>Capitellidae</taxon>
        <taxon>Capitella</taxon>
    </lineage>
</organism>
<dbReference type="InterPro" id="IPR050125">
    <property type="entry name" value="GPCR_opsins"/>
</dbReference>
<name>R7VL62_CAPTE</name>
<evidence type="ECO:0000256" key="6">
    <source>
        <dbReference type="ARBA" id="ARBA00023170"/>
    </source>
</evidence>
<dbReference type="Gene3D" id="1.20.1070.10">
    <property type="entry name" value="Rhodopsin 7-helix transmembrane proteins"/>
    <property type="match status" value="1"/>
</dbReference>
<dbReference type="HOGENOM" id="CLU_505519_0_0_1"/>
<keyword evidence="12" id="KW-1185">Reference proteome</keyword>
<accession>R7VL62</accession>
<feature type="domain" description="G-protein coupled receptors family 1 profile" evidence="9">
    <location>
        <begin position="40"/>
        <end position="132"/>
    </location>
</feature>
<dbReference type="Proteomes" id="UP000014760">
    <property type="component" value="Unassembled WGS sequence"/>
</dbReference>
<protein>
    <recommendedName>
        <fullName evidence="9">G-protein coupled receptors family 1 profile domain-containing protein</fullName>
    </recommendedName>
</protein>
<dbReference type="GO" id="GO:0004930">
    <property type="term" value="F:G protein-coupled receptor activity"/>
    <property type="evidence" value="ECO:0007669"/>
    <property type="project" value="UniProtKB-KW"/>
</dbReference>
<dbReference type="EMBL" id="AMQN01004094">
    <property type="status" value="NOT_ANNOTATED_CDS"/>
    <property type="molecule type" value="Genomic_DNA"/>
</dbReference>
<feature type="transmembrane region" description="Helical" evidence="8">
    <location>
        <begin position="98"/>
        <end position="119"/>
    </location>
</feature>
<proteinExistence type="predicted"/>
<feature type="transmembrane region" description="Helical" evidence="8">
    <location>
        <begin position="371"/>
        <end position="393"/>
    </location>
</feature>
<reference evidence="12" key="1">
    <citation type="submission" date="2012-12" db="EMBL/GenBank/DDBJ databases">
        <authorList>
            <person name="Hellsten U."/>
            <person name="Grimwood J."/>
            <person name="Chapman J.A."/>
            <person name="Shapiro H."/>
            <person name="Aerts A."/>
            <person name="Otillar R.P."/>
            <person name="Terry A.Y."/>
            <person name="Boore J.L."/>
            <person name="Simakov O."/>
            <person name="Marletaz F."/>
            <person name="Cho S.-J."/>
            <person name="Edsinger-Gonzales E."/>
            <person name="Havlak P."/>
            <person name="Kuo D.-H."/>
            <person name="Larsson T."/>
            <person name="Lv J."/>
            <person name="Arendt D."/>
            <person name="Savage R."/>
            <person name="Osoegawa K."/>
            <person name="de Jong P."/>
            <person name="Lindberg D.R."/>
            <person name="Seaver E.C."/>
            <person name="Weisblat D.A."/>
            <person name="Putnam N.H."/>
            <person name="Grigoriev I.V."/>
            <person name="Rokhsar D.S."/>
        </authorList>
    </citation>
    <scope>NUCLEOTIDE SEQUENCE</scope>
    <source>
        <strain evidence="12">I ESC-2004</strain>
    </source>
</reference>
<evidence type="ECO:0000256" key="8">
    <source>
        <dbReference type="SAM" id="Phobius"/>
    </source>
</evidence>
<evidence type="ECO:0000256" key="1">
    <source>
        <dbReference type="ARBA" id="ARBA00004141"/>
    </source>
</evidence>
<keyword evidence="3 8" id="KW-1133">Transmembrane helix</keyword>
<feature type="transmembrane region" description="Helical" evidence="8">
    <location>
        <begin position="23"/>
        <end position="48"/>
    </location>
</feature>
<evidence type="ECO:0000313" key="10">
    <source>
        <dbReference type="EMBL" id="ELU17340.1"/>
    </source>
</evidence>
<dbReference type="InterPro" id="IPR017452">
    <property type="entry name" value="GPCR_Rhodpsn_7TM"/>
</dbReference>
<evidence type="ECO:0000313" key="12">
    <source>
        <dbReference type="Proteomes" id="UP000014760"/>
    </source>
</evidence>
<feature type="transmembrane region" description="Helical" evidence="8">
    <location>
        <begin position="318"/>
        <end position="340"/>
    </location>
</feature>
<gene>
    <name evidence="10" type="ORF">CAPTEDRAFT_187482</name>
</gene>
<keyword evidence="4" id="KW-0297">G-protein coupled receptor</keyword>
<dbReference type="PANTHER" id="PTHR24240">
    <property type="entry name" value="OPSIN"/>
    <property type="match status" value="1"/>
</dbReference>
<dbReference type="CDD" id="cd00637">
    <property type="entry name" value="7tm_classA_rhodopsin-like"/>
    <property type="match status" value="1"/>
</dbReference>
<dbReference type="STRING" id="283909.R7VL62"/>
<evidence type="ECO:0000256" key="2">
    <source>
        <dbReference type="ARBA" id="ARBA00022692"/>
    </source>
</evidence>
<evidence type="ECO:0000256" key="4">
    <source>
        <dbReference type="ARBA" id="ARBA00023040"/>
    </source>
</evidence>
<reference evidence="11" key="3">
    <citation type="submission" date="2015-06" db="UniProtKB">
        <authorList>
            <consortium name="EnsemblMetazoa"/>
        </authorList>
    </citation>
    <scope>IDENTIFICATION</scope>
</reference>
<feature type="transmembrane region" description="Helical" evidence="8">
    <location>
        <begin position="140"/>
        <end position="162"/>
    </location>
</feature>
<dbReference type="OMA" id="TWILCIA"/>
<dbReference type="GO" id="GO:0016020">
    <property type="term" value="C:membrane"/>
    <property type="evidence" value="ECO:0007669"/>
    <property type="project" value="UniProtKB-SubCell"/>
</dbReference>
<dbReference type="EnsemblMetazoa" id="CapteT187482">
    <property type="protein sequence ID" value="CapteP187482"/>
    <property type="gene ID" value="CapteG187482"/>
</dbReference>
<evidence type="ECO:0000313" key="11">
    <source>
        <dbReference type="EnsemblMetazoa" id="CapteP187482"/>
    </source>
</evidence>
<dbReference type="SUPFAM" id="SSF81321">
    <property type="entry name" value="Family A G protein-coupled receptor-like"/>
    <property type="match status" value="1"/>
</dbReference>
<dbReference type="PROSITE" id="PS50262">
    <property type="entry name" value="G_PROTEIN_RECEP_F1_2"/>
    <property type="match status" value="1"/>
</dbReference>
<sequence length="539" mass="60242">MDAGNDSGRCAIRSFAGSTDWNWILRIVCLCLTLIFTVASNLVILIRLPSNKNKFSSSMWLLKAIALLGLLNSVVNIGFHLSAIIAGRWMLGDVACQVGSLTSCLLVSSWLWALVIGVIERYIKLVCLSNHPSLFSEVNTRIIIWGVILLLLILYLSPAYGWGEYSTFRGHLTIVVTLGNASLATSRFPNATLITMPFPQLYPTLPNNTMVEMMSHLEGKYCVAIRPMLPVSGITLGMRFYDATGLSSFWDEYISGTAESHMRAYFNNMTTSTGMVIRSISLQFHILPKNLESYRQIISTYQGDGMCGLDYSHTNKHIYSFVALSWICVLAIPLKIVTYLNIRLQCFPEQDTTFVEPTADGDNVLKRYMKCFFFAFLCSLPYFLSSLLSGLGHNIPYEAFFTFHLLLYNSWNIPLVLWKWEGSCDLPMCHVSSCCAEPKKDSAFRMTSTVLSYDESSCDSNGVCRVSPLPLSSQDSDLHNDIVIAVFENNTHSIQLPESSKLVHCECKADSLTLRTIVRHASQSTHKMSQRIAVGICTL</sequence>
<evidence type="ECO:0000256" key="7">
    <source>
        <dbReference type="ARBA" id="ARBA00023224"/>
    </source>
</evidence>
<dbReference type="OrthoDB" id="6144677at2759"/>
<keyword evidence="5 8" id="KW-0472">Membrane</keyword>
<keyword evidence="7" id="KW-0807">Transducer</keyword>